<keyword evidence="7" id="KW-1185">Reference proteome</keyword>
<feature type="domain" description="Flagellar basal-body/hook protein C-terminal" evidence="5">
    <location>
        <begin position="91"/>
        <end position="126"/>
    </location>
</feature>
<gene>
    <name evidence="6" type="primary">flgC</name>
    <name evidence="6" type="ORF">JDN41_08785</name>
</gene>
<dbReference type="InterPro" id="IPR010930">
    <property type="entry name" value="Flg_bb/hook_C_dom"/>
</dbReference>
<evidence type="ECO:0000256" key="2">
    <source>
        <dbReference type="ARBA" id="ARBA00009677"/>
    </source>
</evidence>
<evidence type="ECO:0000259" key="4">
    <source>
        <dbReference type="Pfam" id="PF00460"/>
    </source>
</evidence>
<feature type="domain" description="Flagellar basal body rod protein N-terminal" evidence="4">
    <location>
        <begin position="11"/>
        <end position="37"/>
    </location>
</feature>
<dbReference type="Proteomes" id="UP000623250">
    <property type="component" value="Unassembled WGS sequence"/>
</dbReference>
<dbReference type="AlphaFoldDB" id="A0A8I1KK59"/>
<keyword evidence="3" id="KW-0975">Bacterial flagellum</keyword>
<evidence type="ECO:0000256" key="1">
    <source>
        <dbReference type="ARBA" id="ARBA00004117"/>
    </source>
</evidence>
<dbReference type="GO" id="GO:0071973">
    <property type="term" value="P:bacterial-type flagellum-dependent cell motility"/>
    <property type="evidence" value="ECO:0007669"/>
    <property type="project" value="UniProtKB-UniRule"/>
</dbReference>
<dbReference type="NCBIfam" id="TIGR01395">
    <property type="entry name" value="FlgC"/>
    <property type="match status" value="1"/>
</dbReference>
<evidence type="ECO:0000259" key="5">
    <source>
        <dbReference type="Pfam" id="PF06429"/>
    </source>
</evidence>
<comment type="subcellular location">
    <subcellularLocation>
        <location evidence="1 3">Bacterial flagellum basal body</location>
    </subcellularLocation>
</comment>
<keyword evidence="6" id="KW-0969">Cilium</keyword>
<dbReference type="PROSITE" id="PS00588">
    <property type="entry name" value="FLAGELLA_BB_ROD"/>
    <property type="match status" value="1"/>
</dbReference>
<organism evidence="6 7">
    <name type="scientific">Rhodomicrobium udaipurense</name>
    <dbReference type="NCBI Taxonomy" id="1202716"/>
    <lineage>
        <taxon>Bacteria</taxon>
        <taxon>Pseudomonadati</taxon>
        <taxon>Pseudomonadota</taxon>
        <taxon>Alphaproteobacteria</taxon>
        <taxon>Hyphomicrobiales</taxon>
        <taxon>Hyphomicrobiaceae</taxon>
        <taxon>Rhodomicrobium</taxon>
    </lineage>
</organism>
<dbReference type="GO" id="GO:0030694">
    <property type="term" value="C:bacterial-type flagellum basal body, rod"/>
    <property type="evidence" value="ECO:0007669"/>
    <property type="project" value="UniProtKB-UniRule"/>
</dbReference>
<dbReference type="Pfam" id="PF06429">
    <property type="entry name" value="Flg_bbr_C"/>
    <property type="match status" value="1"/>
</dbReference>
<name>A0A8I1KK59_9HYPH</name>
<keyword evidence="6" id="KW-0282">Flagellum</keyword>
<keyword evidence="6" id="KW-0966">Cell projection</keyword>
<dbReference type="InterPro" id="IPR006299">
    <property type="entry name" value="FlgC"/>
</dbReference>
<dbReference type="RefSeq" id="WP_081796559.1">
    <property type="nucleotide sequence ID" value="NZ_JAEMUK010000015.1"/>
</dbReference>
<dbReference type="EMBL" id="JAEMUK010000015">
    <property type="protein sequence ID" value="MBJ7543654.1"/>
    <property type="molecule type" value="Genomic_DNA"/>
</dbReference>
<reference evidence="6 7" key="1">
    <citation type="submission" date="2020-12" db="EMBL/GenBank/DDBJ databases">
        <title>Revised draft genomes of Rhodomicrobium vannielii ATCC 17100 and Rhodomicrobium udaipurense JA643.</title>
        <authorList>
            <person name="Conners E.M."/>
            <person name="Davenport E.J."/>
            <person name="Bose A."/>
        </authorList>
    </citation>
    <scope>NUCLEOTIDE SEQUENCE [LARGE SCALE GENOMIC DNA]</scope>
    <source>
        <strain evidence="6 7">JA643</strain>
    </source>
</reference>
<sequence>MTMDSLSASLAIAGSGLSAQSQRIRVATENLANSESTGKTPGALPYTRKILSFDQELDAATGAELVIIGDVDADRSPYRIENIPGHPAADAQGNVKLPNVNVLVELADIREGTRSYEANLQVIKQVRHLETLTIDILKG</sequence>
<comment type="subunit">
    <text evidence="3">The basal body constitutes a major portion of the flagellar organelle and consists of four rings (L,P,S, and M) mounted on a central rod. The rod consists of about 26 subunits of FlgG in the distal portion, and FlgB, FlgC and FlgF are thought to build up the proximal portion of the rod with about 6 subunits each.</text>
</comment>
<protein>
    <recommendedName>
        <fullName evidence="3">Flagellar basal-body rod protein FlgC</fullName>
    </recommendedName>
</protein>
<proteinExistence type="inferred from homology"/>
<evidence type="ECO:0000313" key="6">
    <source>
        <dbReference type="EMBL" id="MBJ7543654.1"/>
    </source>
</evidence>
<comment type="caution">
    <text evidence="6">The sequence shown here is derived from an EMBL/GenBank/DDBJ whole genome shotgun (WGS) entry which is preliminary data.</text>
</comment>
<dbReference type="Pfam" id="PF00460">
    <property type="entry name" value="Flg_bb_rod"/>
    <property type="match status" value="1"/>
</dbReference>
<comment type="similarity">
    <text evidence="2">Belongs to the flagella basal body rod proteins family.</text>
</comment>
<evidence type="ECO:0000313" key="7">
    <source>
        <dbReference type="Proteomes" id="UP000623250"/>
    </source>
</evidence>
<dbReference type="InterPro" id="IPR019776">
    <property type="entry name" value="Flagellar_basal_body_rod_CS"/>
</dbReference>
<dbReference type="InterPro" id="IPR001444">
    <property type="entry name" value="Flag_bb_rod_N"/>
</dbReference>
<evidence type="ECO:0000256" key="3">
    <source>
        <dbReference type="RuleBase" id="RU362062"/>
    </source>
</evidence>
<accession>A0A8I1KK59</accession>